<gene>
    <name evidence="5" type="primary">phnF</name>
    <name evidence="5" type="ORF">Q4T40_15325</name>
</gene>
<keyword evidence="1" id="KW-0805">Transcription regulation</keyword>
<dbReference type="InterPro" id="IPR011663">
    <property type="entry name" value="UTRA"/>
</dbReference>
<protein>
    <submittedName>
        <fullName evidence="5">Phosphonate metabolism transcriptional regulator PhnF</fullName>
    </submittedName>
</protein>
<dbReference type="Gene3D" id="1.10.10.10">
    <property type="entry name" value="Winged helix-like DNA-binding domain superfamily/Winged helix DNA-binding domain"/>
    <property type="match status" value="1"/>
</dbReference>
<evidence type="ECO:0000256" key="1">
    <source>
        <dbReference type="ARBA" id="ARBA00023015"/>
    </source>
</evidence>
<dbReference type="Gene3D" id="3.40.1410.10">
    <property type="entry name" value="Chorismate lyase-like"/>
    <property type="match status" value="1"/>
</dbReference>
<dbReference type="CDD" id="cd07377">
    <property type="entry name" value="WHTH_GntR"/>
    <property type="match status" value="1"/>
</dbReference>
<dbReference type="Pfam" id="PF00392">
    <property type="entry name" value="GntR"/>
    <property type="match status" value="1"/>
</dbReference>
<dbReference type="RefSeq" id="WP_413781097.1">
    <property type="nucleotide sequence ID" value="NZ_JAUOZS010000001.1"/>
</dbReference>
<dbReference type="SUPFAM" id="SSF64288">
    <property type="entry name" value="Chorismate lyase-like"/>
    <property type="match status" value="1"/>
</dbReference>
<keyword evidence="6" id="KW-1185">Reference proteome</keyword>
<dbReference type="InterPro" id="IPR036388">
    <property type="entry name" value="WH-like_DNA-bd_sf"/>
</dbReference>
<dbReference type="InterPro" id="IPR028978">
    <property type="entry name" value="Chorismate_lyase_/UTRA_dom_sf"/>
</dbReference>
<dbReference type="InterPro" id="IPR000524">
    <property type="entry name" value="Tscrpt_reg_HTH_GntR"/>
</dbReference>
<evidence type="ECO:0000313" key="6">
    <source>
        <dbReference type="Proteomes" id="UP001254848"/>
    </source>
</evidence>
<dbReference type="EMBL" id="JAUOZS010000001">
    <property type="protein sequence ID" value="MDT8902619.1"/>
    <property type="molecule type" value="Genomic_DNA"/>
</dbReference>
<evidence type="ECO:0000256" key="3">
    <source>
        <dbReference type="ARBA" id="ARBA00023163"/>
    </source>
</evidence>
<dbReference type="SMART" id="SM00345">
    <property type="entry name" value="HTH_GNTR"/>
    <property type="match status" value="1"/>
</dbReference>
<reference evidence="5 6" key="1">
    <citation type="submission" date="2023-07" db="EMBL/GenBank/DDBJ databases">
        <title>The novel representative of Negativicutes class, Anaeroselena agilis gen. nov. sp. nov.</title>
        <authorList>
            <person name="Prokofeva M.I."/>
            <person name="Elcheninov A.G."/>
            <person name="Klyukina A."/>
            <person name="Kublanov I.V."/>
            <person name="Frolov E.N."/>
            <person name="Podosokorskaya O.A."/>
        </authorList>
    </citation>
    <scope>NUCLEOTIDE SEQUENCE [LARGE SCALE GENOMIC DNA]</scope>
    <source>
        <strain evidence="5 6">4137-cl</strain>
    </source>
</reference>
<keyword evidence="2" id="KW-0238">DNA-binding</keyword>
<dbReference type="PANTHER" id="PTHR44846:SF1">
    <property type="entry name" value="MANNOSYL-D-GLYCERATE TRANSPORT_METABOLISM SYSTEM REPRESSOR MNGR-RELATED"/>
    <property type="match status" value="1"/>
</dbReference>
<evidence type="ECO:0000313" key="5">
    <source>
        <dbReference type="EMBL" id="MDT8902619.1"/>
    </source>
</evidence>
<name>A0ABU3P0P9_9FIRM</name>
<dbReference type="InterPro" id="IPR012702">
    <property type="entry name" value="CP_lyase_PhnF"/>
</dbReference>
<dbReference type="PROSITE" id="PS50949">
    <property type="entry name" value="HTH_GNTR"/>
    <property type="match status" value="1"/>
</dbReference>
<dbReference type="InterPro" id="IPR050679">
    <property type="entry name" value="Bact_HTH_transcr_reg"/>
</dbReference>
<dbReference type="Pfam" id="PF07702">
    <property type="entry name" value="UTRA"/>
    <property type="match status" value="1"/>
</dbReference>
<dbReference type="SUPFAM" id="SSF46785">
    <property type="entry name" value="Winged helix' DNA-binding domain"/>
    <property type="match status" value="1"/>
</dbReference>
<dbReference type="NCBIfam" id="TIGR02325">
    <property type="entry name" value="C_P_lyase_phnF"/>
    <property type="match status" value="1"/>
</dbReference>
<dbReference type="SMART" id="SM00866">
    <property type="entry name" value="UTRA"/>
    <property type="match status" value="1"/>
</dbReference>
<evidence type="ECO:0000259" key="4">
    <source>
        <dbReference type="PROSITE" id="PS50949"/>
    </source>
</evidence>
<sequence length="241" mass="27380">MIERESGIPYYWQLMEIIRRQIVNGRLKEGQRIPSEIELSSAYRVNRHTVRQAIGELCRSGELYKQRGRGTFVAKPPVDLFEYRLSPKTSFTDDIREAGKTPDSRLLAWREVTAPVHVAEALGLAADERVFALDIRRLVNRQPFLFSKVFLSAARLPGLAGFIDKFRSLPAIYDAYGLSPRRVKSVFRASFPEQEEAVALDIPGNLPVLKVESVLKSQDGVLIEYSVSCYRSDFAKVSIDW</sequence>
<dbReference type="PANTHER" id="PTHR44846">
    <property type="entry name" value="MANNOSYL-D-GLYCERATE TRANSPORT/METABOLISM SYSTEM REPRESSOR MNGR-RELATED"/>
    <property type="match status" value="1"/>
</dbReference>
<proteinExistence type="predicted"/>
<comment type="caution">
    <text evidence="5">The sequence shown here is derived from an EMBL/GenBank/DDBJ whole genome shotgun (WGS) entry which is preliminary data.</text>
</comment>
<dbReference type="InterPro" id="IPR036390">
    <property type="entry name" value="WH_DNA-bd_sf"/>
</dbReference>
<organism evidence="5 6">
    <name type="scientific">Anaeroselena agilis</name>
    <dbReference type="NCBI Taxonomy" id="3063788"/>
    <lineage>
        <taxon>Bacteria</taxon>
        <taxon>Bacillati</taxon>
        <taxon>Bacillota</taxon>
        <taxon>Negativicutes</taxon>
        <taxon>Acetonemataceae</taxon>
        <taxon>Anaeroselena</taxon>
    </lineage>
</organism>
<keyword evidence="3" id="KW-0804">Transcription</keyword>
<accession>A0ABU3P0P9</accession>
<feature type="domain" description="HTH gntR-type" evidence="4">
    <location>
        <begin position="8"/>
        <end position="76"/>
    </location>
</feature>
<dbReference type="Proteomes" id="UP001254848">
    <property type="component" value="Unassembled WGS sequence"/>
</dbReference>
<evidence type="ECO:0000256" key="2">
    <source>
        <dbReference type="ARBA" id="ARBA00023125"/>
    </source>
</evidence>
<dbReference type="PRINTS" id="PR00035">
    <property type="entry name" value="HTHGNTR"/>
</dbReference>